<gene>
    <name evidence="2" type="ordered locus">SpiBuddy_1371</name>
</gene>
<protein>
    <submittedName>
        <fullName evidence="2">Transporter protein</fullName>
    </submittedName>
</protein>
<feature type="transmembrane region" description="Helical" evidence="1">
    <location>
        <begin position="110"/>
        <end position="131"/>
    </location>
</feature>
<dbReference type="OrthoDB" id="1655186at2"/>
<feature type="transmembrane region" description="Helical" evidence="1">
    <location>
        <begin position="167"/>
        <end position="188"/>
    </location>
</feature>
<name>F0RYY9_SPHGB</name>
<feature type="transmembrane region" description="Helical" evidence="1">
    <location>
        <begin position="81"/>
        <end position="104"/>
    </location>
</feature>
<evidence type="ECO:0000256" key="1">
    <source>
        <dbReference type="SAM" id="Phobius"/>
    </source>
</evidence>
<evidence type="ECO:0000313" key="2">
    <source>
        <dbReference type="EMBL" id="ADY13196.1"/>
    </source>
</evidence>
<dbReference type="PANTHER" id="PTHR41309">
    <property type="entry name" value="MEMBRANE PROTEIN-RELATED"/>
    <property type="match status" value="1"/>
</dbReference>
<accession>F0RYY9</accession>
<dbReference type="EMBL" id="CP002541">
    <property type="protein sequence ID" value="ADY13196.1"/>
    <property type="molecule type" value="Genomic_DNA"/>
</dbReference>
<keyword evidence="1" id="KW-1133">Transmembrane helix</keyword>
<dbReference type="STRING" id="158189.SpiBuddy_1371"/>
<dbReference type="KEGG" id="sbu:SpiBuddy_1371"/>
<keyword evidence="3" id="KW-1185">Reference proteome</keyword>
<dbReference type="Pfam" id="PF13346">
    <property type="entry name" value="ABC2_membrane_5"/>
    <property type="match status" value="1"/>
</dbReference>
<dbReference type="InterPro" id="IPR025699">
    <property type="entry name" value="ABC2_memb-like"/>
</dbReference>
<organism evidence="2 3">
    <name type="scientific">Sphaerochaeta globosa (strain ATCC BAA-1886 / DSM 22777 / Buddy)</name>
    <name type="common">Spirochaeta sp. (strain Buddy)</name>
    <dbReference type="NCBI Taxonomy" id="158189"/>
    <lineage>
        <taxon>Bacteria</taxon>
        <taxon>Pseudomonadati</taxon>
        <taxon>Spirochaetota</taxon>
        <taxon>Spirochaetia</taxon>
        <taxon>Spirochaetales</taxon>
        <taxon>Sphaerochaetaceae</taxon>
        <taxon>Sphaerochaeta</taxon>
    </lineage>
</organism>
<reference evidence="3" key="1">
    <citation type="submission" date="2011-02" db="EMBL/GenBank/DDBJ databases">
        <title>Complete sequence of Spirochaeta sp. Buddy.</title>
        <authorList>
            <person name="Lucas S."/>
            <person name="Copeland A."/>
            <person name="Lapidus A."/>
            <person name="Cheng J.-F."/>
            <person name="Goodwin L."/>
            <person name="Pitluck S."/>
            <person name="Zeytun A."/>
            <person name="Detter J.C."/>
            <person name="Han C."/>
            <person name="Tapia R."/>
            <person name="Land M."/>
            <person name="Hauser L."/>
            <person name="Kyrpides N."/>
            <person name="Ivanova N."/>
            <person name="Mikhailova N."/>
            <person name="Pagani I."/>
            <person name="Ritalahti K.M."/>
            <person name="Loeffler F.E."/>
            <person name="Woyke T."/>
        </authorList>
    </citation>
    <scope>NUCLEOTIDE SEQUENCE [LARGE SCALE GENOMIC DNA]</scope>
    <source>
        <strain evidence="3">ATCC BAA-1886 / DSM 22777 / Buddy</strain>
    </source>
</reference>
<feature type="transmembrane region" description="Helical" evidence="1">
    <location>
        <begin position="20"/>
        <end position="41"/>
    </location>
</feature>
<dbReference type="HOGENOM" id="CLU_102880_5_1_12"/>
<dbReference type="Proteomes" id="UP000008466">
    <property type="component" value="Chromosome"/>
</dbReference>
<sequence length="201" mass="21965">MNALLLKDLFLMRKRSGIMLLAIAIFAFLAGVQGGLVNTIMATMMPLMLSFTTLAYDQSDGWEAFAAALPFSRKHIIQSKYFLALLLIGLSIVVIFAIGMIARALPMHELIGSAITQFTFGAFFVAINYPLILKFGFEKSRLYYILVMVVLMSFGAALSPLQGNNSIPSLAFVLPSIAVVCLIISYTLSVSIMKNKEFSGS</sequence>
<dbReference type="RefSeq" id="WP_013607046.1">
    <property type="nucleotide sequence ID" value="NC_015152.1"/>
</dbReference>
<keyword evidence="1" id="KW-0472">Membrane</keyword>
<dbReference type="AlphaFoldDB" id="F0RYY9"/>
<feature type="transmembrane region" description="Helical" evidence="1">
    <location>
        <begin position="143"/>
        <end position="161"/>
    </location>
</feature>
<keyword evidence="1" id="KW-0812">Transmembrane</keyword>
<proteinExistence type="predicted"/>
<dbReference type="PANTHER" id="PTHR41309:SF2">
    <property type="entry name" value="MEMBRANE PROTEIN"/>
    <property type="match status" value="1"/>
</dbReference>
<evidence type="ECO:0000313" key="3">
    <source>
        <dbReference type="Proteomes" id="UP000008466"/>
    </source>
</evidence>